<dbReference type="EMBL" id="JBHFEH010000023">
    <property type="protein sequence ID" value="KAL2053051.1"/>
    <property type="molecule type" value="Genomic_DNA"/>
</dbReference>
<dbReference type="Proteomes" id="UP001590951">
    <property type="component" value="Unassembled WGS sequence"/>
</dbReference>
<organism evidence="2 3">
    <name type="scientific">Lepraria finkii</name>
    <dbReference type="NCBI Taxonomy" id="1340010"/>
    <lineage>
        <taxon>Eukaryota</taxon>
        <taxon>Fungi</taxon>
        <taxon>Dikarya</taxon>
        <taxon>Ascomycota</taxon>
        <taxon>Pezizomycotina</taxon>
        <taxon>Lecanoromycetes</taxon>
        <taxon>OSLEUM clade</taxon>
        <taxon>Lecanoromycetidae</taxon>
        <taxon>Lecanorales</taxon>
        <taxon>Lecanorineae</taxon>
        <taxon>Stereocaulaceae</taxon>
        <taxon>Lepraria</taxon>
    </lineage>
</organism>
<protein>
    <submittedName>
        <fullName evidence="2">Uncharacterized protein</fullName>
    </submittedName>
</protein>
<evidence type="ECO:0000256" key="1">
    <source>
        <dbReference type="SAM" id="MobiDB-lite"/>
    </source>
</evidence>
<evidence type="ECO:0000313" key="2">
    <source>
        <dbReference type="EMBL" id="KAL2053051.1"/>
    </source>
</evidence>
<dbReference type="Gene3D" id="1.25.40.10">
    <property type="entry name" value="Tetratricopeptide repeat domain"/>
    <property type="match status" value="1"/>
</dbReference>
<feature type="region of interest" description="Disordered" evidence="1">
    <location>
        <begin position="621"/>
        <end position="644"/>
    </location>
</feature>
<dbReference type="InterPro" id="IPR011990">
    <property type="entry name" value="TPR-like_helical_dom_sf"/>
</dbReference>
<proteinExistence type="predicted"/>
<accession>A0ABR4B5B0</accession>
<keyword evidence="3" id="KW-1185">Reference proteome</keyword>
<comment type="caution">
    <text evidence="2">The sequence shown here is derived from an EMBL/GenBank/DDBJ whole genome shotgun (WGS) entry which is preliminary data.</text>
</comment>
<evidence type="ECO:0000313" key="3">
    <source>
        <dbReference type="Proteomes" id="UP001590951"/>
    </source>
</evidence>
<name>A0ABR4B5B0_9LECA</name>
<gene>
    <name evidence="2" type="ORF">ABVK25_006688</name>
</gene>
<sequence>MYERSEEKRSEAMKIYEAFVQETKSWSSISTSITTVLVTTKSRLAHLYLTSTTVTTETVTNAIVLLTEQFEHTKFQHGCSHHTTLELLRELVNLHKRQGSQQTITVAIRTIRACSVEVITKETDYMRLFDAAVSFANNYITLGHVKEAHEFLHEMRRQIIFKDFSSSDKCGFKLDHSIDRRSYVFLVAFEETLKGSKVISFSSVMADLLTETILFEIYTQAVKQNTSFETILLRGARLRAFQKHMQYDDEAKRLEDDLLVMFRKGMGSSITTSQTVTHRFFIILLEELGKDQPDLHIINSGWIAGTRAVHSQIQHQKWQDALELATAVWQFTKAHRGLHNHENIQIGINLSLALVGRGQDRKWDHKLYEQMLEMSKTILRECFEASKHHKVKFADMDIKELNELVGVLGQQQNFTDLEWLLTLLWNSRDEQTSWSSSTIIWIGRRLVEVRFAHGQQDSAISLLEDIIYNMRRVWGSLDRATLEMCTLLSELYTTAGRHKDAMAVHEGCLYGLVNDELDEPMPKDAGKVATAHAELLKRGYQRNGGWGDKEQSNYTDMWSQLQTHFGKDESFKSVQPIDKWPTKGADNLGIYVAPGNWEFLGQDASEKHENVLWRLEKSGYDSGYESERGAKGAERKGNVDADVD</sequence>
<reference evidence="2 3" key="1">
    <citation type="submission" date="2024-09" db="EMBL/GenBank/DDBJ databases">
        <title>Rethinking Asexuality: The Enigmatic Case of Functional Sexual Genes in Lepraria (Stereocaulaceae).</title>
        <authorList>
            <person name="Doellman M."/>
            <person name="Sun Y."/>
            <person name="Barcenas-Pena A."/>
            <person name="Lumbsch H.T."/>
            <person name="Grewe F."/>
        </authorList>
    </citation>
    <scope>NUCLEOTIDE SEQUENCE [LARGE SCALE GENOMIC DNA]</scope>
    <source>
        <strain evidence="2 3">Grewe 0041</strain>
    </source>
</reference>